<dbReference type="PRINTS" id="PR00114">
    <property type="entry name" value="STPHPHTASE"/>
</dbReference>
<sequence>MDGIPRVDVLKNHLVKEGRVDEEIALRIINEGAAILRREKTMIEVEAPITVCGDIHGQFFDLMKLFEVGGSPANTRYLFLGDYVDRGYFSIECVLYLWVLKILYPSTLFLLRGNHECRHLTEYFTFKQEFSTSDSMMVLLNLLFSPYSYPAVCEFLQNNNLLSIIRAHEAQDAGYRMYRKSQTTGFPSLITIFSAPNYLDVYNNKAAVLKYENNVMNIRQFNCSPHPYWLPNFMDVFTWSLPFVGEKVTEMLVNVLSICSDDELMTEGEDQFDVGSAAARKEIIRNKIRAIGKMARVFSVLRISVLLEYNVPSWATVEAIEAEKAIRGFSPPHRICSFEEAKGLDRINERMPPRKDAVQQDGFNSLNTAHATENHGTGNHSAQ</sequence>
<dbReference type="SMART" id="SM00156">
    <property type="entry name" value="PP2Ac"/>
    <property type="match status" value="1"/>
</dbReference>
<keyword evidence="1" id="KW-0378">Hydrolase</keyword>
<dbReference type="AlphaFoldDB" id="A0AAW0IL17"/>
<comment type="similarity">
    <text evidence="1">Belongs to the PPP phosphatase family.</text>
</comment>
<evidence type="ECO:0000259" key="3">
    <source>
        <dbReference type="PROSITE" id="PS00125"/>
    </source>
</evidence>
<dbReference type="InterPro" id="IPR006186">
    <property type="entry name" value="Ser/Thr-sp_prot-phosphatase"/>
</dbReference>
<keyword evidence="5" id="KW-1185">Reference proteome</keyword>
<dbReference type="Proteomes" id="UP001488838">
    <property type="component" value="Unassembled WGS sequence"/>
</dbReference>
<comment type="caution">
    <text evidence="4">The sequence shown here is derived from an EMBL/GenBank/DDBJ whole genome shotgun (WGS) entry which is preliminary data.</text>
</comment>
<dbReference type="PANTHER" id="PTHR45673">
    <property type="entry name" value="SERINE/THREONINE-PROTEIN PHOSPHATASE 2B CATALYTIC SUBUNIT 1-RELATED"/>
    <property type="match status" value="1"/>
</dbReference>
<dbReference type="PROSITE" id="PS00125">
    <property type="entry name" value="SER_THR_PHOSPHATASE"/>
    <property type="match status" value="1"/>
</dbReference>
<dbReference type="Pfam" id="PF00149">
    <property type="entry name" value="Metallophos"/>
    <property type="match status" value="1"/>
</dbReference>
<comment type="catalytic activity">
    <reaction evidence="1">
        <text>O-phospho-L-threonyl-[protein] + H2O = L-threonyl-[protein] + phosphate</text>
        <dbReference type="Rhea" id="RHEA:47004"/>
        <dbReference type="Rhea" id="RHEA-COMP:11060"/>
        <dbReference type="Rhea" id="RHEA-COMP:11605"/>
        <dbReference type="ChEBI" id="CHEBI:15377"/>
        <dbReference type="ChEBI" id="CHEBI:30013"/>
        <dbReference type="ChEBI" id="CHEBI:43474"/>
        <dbReference type="ChEBI" id="CHEBI:61977"/>
        <dbReference type="EC" id="3.1.3.16"/>
    </reaction>
</comment>
<protein>
    <recommendedName>
        <fullName evidence="1">Serine/threonine-protein phosphatase</fullName>
        <ecNumber evidence="1">3.1.3.16</ecNumber>
    </recommendedName>
</protein>
<dbReference type="Gene3D" id="3.60.21.10">
    <property type="match status" value="2"/>
</dbReference>
<evidence type="ECO:0000256" key="1">
    <source>
        <dbReference type="RuleBase" id="RU004273"/>
    </source>
</evidence>
<feature type="region of interest" description="Disordered" evidence="2">
    <location>
        <begin position="346"/>
        <end position="383"/>
    </location>
</feature>
<name>A0AAW0IL17_MYOGA</name>
<evidence type="ECO:0000313" key="4">
    <source>
        <dbReference type="EMBL" id="KAK7815112.1"/>
    </source>
</evidence>
<reference evidence="4 5" key="1">
    <citation type="journal article" date="2023" name="bioRxiv">
        <title>Conserved and derived expression patterns and positive selection on dental genes reveal complex evolutionary context of ever-growing rodent molars.</title>
        <authorList>
            <person name="Calamari Z.T."/>
            <person name="Song A."/>
            <person name="Cohen E."/>
            <person name="Akter M."/>
            <person name="Roy R.D."/>
            <person name="Hallikas O."/>
            <person name="Christensen M.M."/>
            <person name="Li P."/>
            <person name="Marangoni P."/>
            <person name="Jernvall J."/>
            <person name="Klein O.D."/>
        </authorList>
    </citation>
    <scope>NUCLEOTIDE SEQUENCE [LARGE SCALE GENOMIC DNA]</scope>
    <source>
        <strain evidence="4">V071</strain>
    </source>
</reference>
<accession>A0AAW0IL17</accession>
<dbReference type="GO" id="GO:0033192">
    <property type="term" value="F:calmodulin-dependent protein phosphatase activity"/>
    <property type="evidence" value="ECO:0007669"/>
    <property type="project" value="InterPro"/>
</dbReference>
<dbReference type="SUPFAM" id="SSF56300">
    <property type="entry name" value="Metallo-dependent phosphatases"/>
    <property type="match status" value="1"/>
</dbReference>
<dbReference type="InterPro" id="IPR004843">
    <property type="entry name" value="Calcineurin-like_PHP"/>
</dbReference>
<dbReference type="EMBL" id="JBBHLL010000116">
    <property type="protein sequence ID" value="KAK7815112.1"/>
    <property type="molecule type" value="Genomic_DNA"/>
</dbReference>
<dbReference type="InterPro" id="IPR043360">
    <property type="entry name" value="PP2B"/>
</dbReference>
<proteinExistence type="inferred from homology"/>
<dbReference type="EC" id="3.1.3.16" evidence="1"/>
<organism evidence="4 5">
    <name type="scientific">Myodes glareolus</name>
    <name type="common">Bank vole</name>
    <name type="synonym">Clethrionomys glareolus</name>
    <dbReference type="NCBI Taxonomy" id="447135"/>
    <lineage>
        <taxon>Eukaryota</taxon>
        <taxon>Metazoa</taxon>
        <taxon>Chordata</taxon>
        <taxon>Craniata</taxon>
        <taxon>Vertebrata</taxon>
        <taxon>Euteleostomi</taxon>
        <taxon>Mammalia</taxon>
        <taxon>Eutheria</taxon>
        <taxon>Euarchontoglires</taxon>
        <taxon>Glires</taxon>
        <taxon>Rodentia</taxon>
        <taxon>Myomorpha</taxon>
        <taxon>Muroidea</taxon>
        <taxon>Cricetidae</taxon>
        <taxon>Arvicolinae</taxon>
        <taxon>Myodes</taxon>
    </lineage>
</organism>
<evidence type="ECO:0000256" key="2">
    <source>
        <dbReference type="SAM" id="MobiDB-lite"/>
    </source>
</evidence>
<dbReference type="InterPro" id="IPR029052">
    <property type="entry name" value="Metallo-depent_PP-like"/>
</dbReference>
<feature type="domain" description="Serine/threonine specific protein phosphatases" evidence="3">
    <location>
        <begin position="111"/>
        <end position="116"/>
    </location>
</feature>
<evidence type="ECO:0000313" key="5">
    <source>
        <dbReference type="Proteomes" id="UP001488838"/>
    </source>
</evidence>
<gene>
    <name evidence="4" type="ORF">U0070_007777</name>
</gene>
<feature type="compositionally biased region" description="Basic and acidic residues" evidence="2">
    <location>
        <begin position="346"/>
        <end position="358"/>
    </location>
</feature>
<feature type="compositionally biased region" description="Polar residues" evidence="2">
    <location>
        <begin position="361"/>
        <end position="383"/>
    </location>
</feature>
<dbReference type="GO" id="GO:0097720">
    <property type="term" value="P:calcineurin-mediated signaling"/>
    <property type="evidence" value="ECO:0007669"/>
    <property type="project" value="InterPro"/>
</dbReference>